<dbReference type="EMBL" id="JAJTJA010000003">
    <property type="protein sequence ID" value="KAH8701597.1"/>
    <property type="molecule type" value="Genomic_DNA"/>
</dbReference>
<proteinExistence type="predicted"/>
<feature type="chain" id="PRO_5042089518" evidence="1">
    <location>
        <begin position="20"/>
        <end position="124"/>
    </location>
</feature>
<protein>
    <submittedName>
        <fullName evidence="2">Uncharacterized protein</fullName>
    </submittedName>
</protein>
<dbReference type="AlphaFoldDB" id="A0AAD4KXZ1"/>
<feature type="signal peptide" evidence="1">
    <location>
        <begin position="1"/>
        <end position="19"/>
    </location>
</feature>
<name>A0AAD4KXZ1_9EURO</name>
<dbReference type="RefSeq" id="XP_046074973.1">
    <property type="nucleotide sequence ID" value="XM_046217915.1"/>
</dbReference>
<comment type="caution">
    <text evidence="2">The sequence shown here is derived from an EMBL/GenBank/DDBJ whole genome shotgun (WGS) entry which is preliminary data.</text>
</comment>
<evidence type="ECO:0000256" key="1">
    <source>
        <dbReference type="SAM" id="SignalP"/>
    </source>
</evidence>
<organism evidence="2 3">
    <name type="scientific">Talaromyces proteolyticus</name>
    <dbReference type="NCBI Taxonomy" id="1131652"/>
    <lineage>
        <taxon>Eukaryota</taxon>
        <taxon>Fungi</taxon>
        <taxon>Dikarya</taxon>
        <taxon>Ascomycota</taxon>
        <taxon>Pezizomycotina</taxon>
        <taxon>Eurotiomycetes</taxon>
        <taxon>Eurotiomycetidae</taxon>
        <taxon>Eurotiales</taxon>
        <taxon>Trichocomaceae</taxon>
        <taxon>Talaromyces</taxon>
        <taxon>Talaromyces sect. Bacilispori</taxon>
    </lineage>
</organism>
<gene>
    <name evidence="2" type="ORF">BGW36DRAFT_394451</name>
</gene>
<sequence>MFFNALLIAALPLIAPITASSIQKRDDVDVFIWGNANLTDYSTEYTFSAGTCQAIATPTSGQVGSATVDMNARCDIYASTNCAGPIAGSFSAPGISDTGALGQSFRALICSIPSGMPASSTAIP</sequence>
<keyword evidence="1" id="KW-0732">Signal</keyword>
<dbReference type="Proteomes" id="UP001201262">
    <property type="component" value="Unassembled WGS sequence"/>
</dbReference>
<keyword evidence="3" id="KW-1185">Reference proteome</keyword>
<evidence type="ECO:0000313" key="2">
    <source>
        <dbReference type="EMBL" id="KAH8701597.1"/>
    </source>
</evidence>
<accession>A0AAD4KXZ1</accession>
<reference evidence="2" key="1">
    <citation type="submission" date="2021-12" db="EMBL/GenBank/DDBJ databases">
        <title>Convergent genome expansion in fungi linked to evolution of root-endophyte symbiosis.</title>
        <authorList>
            <consortium name="DOE Joint Genome Institute"/>
            <person name="Ke Y.-H."/>
            <person name="Bonito G."/>
            <person name="Liao H.-L."/>
            <person name="Looney B."/>
            <person name="Rojas-Flechas A."/>
            <person name="Nash J."/>
            <person name="Hameed K."/>
            <person name="Schadt C."/>
            <person name="Martin F."/>
            <person name="Crous P.W."/>
            <person name="Miettinen O."/>
            <person name="Magnuson J.K."/>
            <person name="Labbe J."/>
            <person name="Jacobson D."/>
            <person name="Doktycz M.J."/>
            <person name="Veneault-Fourrey C."/>
            <person name="Kuo A."/>
            <person name="Mondo S."/>
            <person name="Calhoun S."/>
            <person name="Riley R."/>
            <person name="Ohm R."/>
            <person name="LaButti K."/>
            <person name="Andreopoulos B."/>
            <person name="Pangilinan J."/>
            <person name="Nolan M."/>
            <person name="Tritt A."/>
            <person name="Clum A."/>
            <person name="Lipzen A."/>
            <person name="Daum C."/>
            <person name="Barry K."/>
            <person name="Grigoriev I.V."/>
            <person name="Vilgalys R."/>
        </authorList>
    </citation>
    <scope>NUCLEOTIDE SEQUENCE</scope>
    <source>
        <strain evidence="2">PMI_201</strain>
    </source>
</reference>
<dbReference type="GeneID" id="70248202"/>
<evidence type="ECO:0000313" key="3">
    <source>
        <dbReference type="Proteomes" id="UP001201262"/>
    </source>
</evidence>